<keyword evidence="7" id="KW-1185">Reference proteome</keyword>
<dbReference type="PATRIC" id="fig|1432052.4.peg.2795"/>
<evidence type="ECO:0000256" key="1">
    <source>
        <dbReference type="ARBA" id="ARBA00023121"/>
    </source>
</evidence>
<accession>A0A1E3ADT0</accession>
<evidence type="ECO:0000313" key="4">
    <source>
        <dbReference type="EMBL" id="ODR55862.1"/>
    </source>
</evidence>
<sequence length="291" mass="31918">MQNYCITTDSNSDLPSSYTEKFGTTIIPQYYAFGDEVYGDEKNMPPAEFYERMKQGELPSSMANNPAVIREKFEQILEKGMDILHIAFSSALSGSYNNVYVTAQELCEEYPGRKIIVLDSLNVSLAETILVIKANHFLEEGKTLEENAALLEEYKKHLHVQFTVDDLFHLKRGGRISGAAAAVGTALNLKPFLYVGTNGNLVSDGTSRGRKKSIRTLAERMKNTLGDAPDKTVPVGIVHGNCPEDARMAADFVTELTGITDIIINDISPSIGTHAGPGALGILYYGEEKKN</sequence>
<dbReference type="AlphaFoldDB" id="A0A1E3ADT0"/>
<dbReference type="Proteomes" id="UP000094869">
    <property type="component" value="Unassembled WGS sequence"/>
</dbReference>
<proteinExistence type="predicted"/>
<dbReference type="NCBIfam" id="TIGR00762">
    <property type="entry name" value="DegV"/>
    <property type="match status" value="1"/>
</dbReference>
<dbReference type="SUPFAM" id="SSF82549">
    <property type="entry name" value="DAK1/DegV-like"/>
    <property type="match status" value="1"/>
</dbReference>
<dbReference type="EMBL" id="MEHA01000001">
    <property type="protein sequence ID" value="ODR55862.1"/>
    <property type="molecule type" value="Genomic_DNA"/>
</dbReference>
<dbReference type="Gene3D" id="3.40.50.10170">
    <property type="match status" value="1"/>
</dbReference>
<dbReference type="PANTHER" id="PTHR33434:SF2">
    <property type="entry name" value="FATTY ACID-BINDING PROTEIN TM_1468"/>
    <property type="match status" value="1"/>
</dbReference>
<gene>
    <name evidence="4" type="ORF">BEI59_01520</name>
    <name evidence="2" type="ORF">BEI61_02501</name>
    <name evidence="3" type="ORF">BEI63_31505</name>
</gene>
<dbReference type="InterPro" id="IPR003797">
    <property type="entry name" value="DegV"/>
</dbReference>
<dbReference type="EMBL" id="MCGH01000002">
    <property type="protein sequence ID" value="ODM06611.1"/>
    <property type="molecule type" value="Genomic_DNA"/>
</dbReference>
<dbReference type="PANTHER" id="PTHR33434">
    <property type="entry name" value="DEGV DOMAIN-CONTAINING PROTEIN DR_1986-RELATED"/>
    <property type="match status" value="1"/>
</dbReference>
<evidence type="ECO:0000313" key="6">
    <source>
        <dbReference type="Proteomes" id="UP000094271"/>
    </source>
</evidence>
<protein>
    <submittedName>
        <fullName evidence="2">DegV domain-containing protein</fullName>
    </submittedName>
</protein>
<dbReference type="PROSITE" id="PS51482">
    <property type="entry name" value="DEGV"/>
    <property type="match status" value="1"/>
</dbReference>
<dbReference type="InterPro" id="IPR043168">
    <property type="entry name" value="DegV_C"/>
</dbReference>
<evidence type="ECO:0000313" key="2">
    <source>
        <dbReference type="EMBL" id="ODM06611.1"/>
    </source>
</evidence>
<keyword evidence="1" id="KW-0446">Lipid-binding</keyword>
<dbReference type="Pfam" id="PF02645">
    <property type="entry name" value="DegV"/>
    <property type="match status" value="1"/>
</dbReference>
<comment type="caution">
    <text evidence="2">The sequence shown here is derived from an EMBL/GenBank/DDBJ whole genome shotgun (WGS) entry which is preliminary data.</text>
</comment>
<dbReference type="RefSeq" id="WP_069152486.1">
    <property type="nucleotide sequence ID" value="NZ_DBFYTW010000299.1"/>
</dbReference>
<dbReference type="GO" id="GO:0008289">
    <property type="term" value="F:lipid binding"/>
    <property type="evidence" value="ECO:0007669"/>
    <property type="project" value="UniProtKB-KW"/>
</dbReference>
<evidence type="ECO:0000313" key="7">
    <source>
        <dbReference type="Proteomes" id="UP000094869"/>
    </source>
</evidence>
<dbReference type="Proteomes" id="UP000094271">
    <property type="component" value="Unassembled WGS sequence"/>
</dbReference>
<name>A0A1E3ADT0_9FIRM</name>
<organism evidence="2 5">
    <name type="scientific">Eisenbergiella tayi</name>
    <dbReference type="NCBI Taxonomy" id="1432052"/>
    <lineage>
        <taxon>Bacteria</taxon>
        <taxon>Bacillati</taxon>
        <taxon>Bacillota</taxon>
        <taxon>Clostridia</taxon>
        <taxon>Lachnospirales</taxon>
        <taxon>Lachnospiraceae</taxon>
        <taxon>Eisenbergiella</taxon>
    </lineage>
</organism>
<reference evidence="3 7" key="2">
    <citation type="submission" date="2016-08" db="EMBL/GenBank/DDBJ databases">
        <title>Characterization of Isolates of Eisenbergiella tayi Derived from Blood Cultures, Using Whole Genome Sequencing.</title>
        <authorList>
            <person name="Bernier A.-M."/>
            <person name="Burdz T."/>
            <person name="Wiebe D."/>
            <person name="Bernard K."/>
        </authorList>
    </citation>
    <scope>NUCLEOTIDE SEQUENCE [LARGE SCALE GENOMIC DNA]</scope>
    <source>
        <strain evidence="3 7">NML120146</strain>
    </source>
</reference>
<dbReference type="Proteomes" id="UP000094067">
    <property type="component" value="Unassembled WGS sequence"/>
</dbReference>
<dbReference type="InterPro" id="IPR050270">
    <property type="entry name" value="DegV_domain_contain"/>
</dbReference>
<reference evidence="4 6" key="3">
    <citation type="submission" date="2016-08" db="EMBL/GenBank/DDBJ databases">
        <authorList>
            <person name="Seilhamer J.J."/>
        </authorList>
    </citation>
    <scope>NUCLEOTIDE SEQUENCE [LARGE SCALE GENOMIC DNA]</scope>
    <source>
        <strain evidence="4 6">NML150140-1</strain>
    </source>
</reference>
<evidence type="ECO:0000313" key="5">
    <source>
        <dbReference type="Proteomes" id="UP000094067"/>
    </source>
</evidence>
<reference evidence="2 5" key="1">
    <citation type="submission" date="2016-07" db="EMBL/GenBank/DDBJ databases">
        <title>Characterization of isolates of Eisenbergiella tayi derived from blood cultures, using whole genome sequencing.</title>
        <authorList>
            <person name="Burdz T."/>
            <person name="Wiebe D."/>
            <person name="Huynh C."/>
            <person name="Bernard K."/>
        </authorList>
    </citation>
    <scope>NUCLEOTIDE SEQUENCE [LARGE SCALE GENOMIC DNA]</scope>
    <source>
        <strain evidence="2 5">NML 110608</strain>
    </source>
</reference>
<dbReference type="EMBL" id="MEHD01000056">
    <property type="protein sequence ID" value="ODR44147.1"/>
    <property type="molecule type" value="Genomic_DNA"/>
</dbReference>
<evidence type="ECO:0000313" key="3">
    <source>
        <dbReference type="EMBL" id="ODR44147.1"/>
    </source>
</evidence>
<dbReference type="Gene3D" id="3.30.1180.10">
    <property type="match status" value="1"/>
</dbReference>